<gene>
    <name evidence="2" type="ORF">C1SCF055_LOCUS34793</name>
</gene>
<evidence type="ECO:0000313" key="4">
    <source>
        <dbReference type="Proteomes" id="UP001152797"/>
    </source>
</evidence>
<sequence length="118" mass="13863">MEQIVIHKDDIAMEGFMVKQSKHLKEWRQRWFVLTSQYLCSFKAEGDYTNPTEYVRLAECSTVRSAEDSTGKENSFCVQTAQRSFCLIARNAAEKEQWISRIGRQMVRRAVLIDEDYE</sequence>
<dbReference type="InterPro" id="IPR011993">
    <property type="entry name" value="PH-like_dom_sf"/>
</dbReference>
<dbReference type="PANTHER" id="PTHR14336:SF8">
    <property type="entry name" value="PROTEIN OPY1"/>
    <property type="match status" value="1"/>
</dbReference>
<dbReference type="EMBL" id="CAMXCT020004524">
    <property type="protein sequence ID" value="CAL1162808.1"/>
    <property type="molecule type" value="Genomic_DNA"/>
</dbReference>
<organism evidence="2">
    <name type="scientific">Cladocopium goreaui</name>
    <dbReference type="NCBI Taxonomy" id="2562237"/>
    <lineage>
        <taxon>Eukaryota</taxon>
        <taxon>Sar</taxon>
        <taxon>Alveolata</taxon>
        <taxon>Dinophyceae</taxon>
        <taxon>Suessiales</taxon>
        <taxon>Symbiodiniaceae</taxon>
        <taxon>Cladocopium</taxon>
    </lineage>
</organism>
<protein>
    <submittedName>
        <fullName evidence="3">PH domain-containing protein</fullName>
    </submittedName>
</protein>
<dbReference type="Pfam" id="PF00169">
    <property type="entry name" value="PH"/>
    <property type="match status" value="1"/>
</dbReference>
<evidence type="ECO:0000313" key="3">
    <source>
        <dbReference type="EMBL" id="CAL4796745.1"/>
    </source>
</evidence>
<evidence type="ECO:0000313" key="2">
    <source>
        <dbReference type="EMBL" id="CAI4009433.1"/>
    </source>
</evidence>
<dbReference type="InterPro" id="IPR001849">
    <property type="entry name" value="PH_domain"/>
</dbReference>
<proteinExistence type="predicted"/>
<name>A0A9P1GDW5_9DINO</name>
<dbReference type="FunFam" id="2.30.29.30:FF:000286">
    <property type="entry name" value="PH-protein kinase domain containing protein"/>
    <property type="match status" value="1"/>
</dbReference>
<dbReference type="EMBL" id="CAMXCT030004524">
    <property type="protein sequence ID" value="CAL4796745.1"/>
    <property type="molecule type" value="Genomic_DNA"/>
</dbReference>
<dbReference type="InterPro" id="IPR051707">
    <property type="entry name" value="PI-Interact_SigTrans_Reg"/>
</dbReference>
<dbReference type="EMBL" id="CAMXCT010004524">
    <property type="protein sequence ID" value="CAI4009433.1"/>
    <property type="molecule type" value="Genomic_DNA"/>
</dbReference>
<dbReference type="SUPFAM" id="SSF50729">
    <property type="entry name" value="PH domain-like"/>
    <property type="match status" value="1"/>
</dbReference>
<feature type="domain" description="PH" evidence="1">
    <location>
        <begin position="10"/>
        <end position="107"/>
    </location>
</feature>
<dbReference type="Proteomes" id="UP001152797">
    <property type="component" value="Unassembled WGS sequence"/>
</dbReference>
<keyword evidence="4" id="KW-1185">Reference proteome</keyword>
<dbReference type="Gene3D" id="2.30.29.30">
    <property type="entry name" value="Pleckstrin-homology domain (PH domain)/Phosphotyrosine-binding domain (PTB)"/>
    <property type="match status" value="1"/>
</dbReference>
<evidence type="ECO:0000259" key="1">
    <source>
        <dbReference type="PROSITE" id="PS50003"/>
    </source>
</evidence>
<dbReference type="OrthoDB" id="185175at2759"/>
<reference evidence="3 4" key="2">
    <citation type="submission" date="2024-05" db="EMBL/GenBank/DDBJ databases">
        <authorList>
            <person name="Chen Y."/>
            <person name="Shah S."/>
            <person name="Dougan E. K."/>
            <person name="Thang M."/>
            <person name="Chan C."/>
        </authorList>
    </citation>
    <scope>NUCLEOTIDE SEQUENCE [LARGE SCALE GENOMIC DNA]</scope>
</reference>
<dbReference type="PANTHER" id="PTHR14336">
    <property type="entry name" value="TANDEM PH DOMAIN CONTAINING PROTEIN"/>
    <property type="match status" value="1"/>
</dbReference>
<reference evidence="2" key="1">
    <citation type="submission" date="2022-10" db="EMBL/GenBank/DDBJ databases">
        <authorList>
            <person name="Chen Y."/>
            <person name="Dougan E. K."/>
            <person name="Chan C."/>
            <person name="Rhodes N."/>
            <person name="Thang M."/>
        </authorList>
    </citation>
    <scope>NUCLEOTIDE SEQUENCE</scope>
</reference>
<accession>A0A9P1GDW5</accession>
<dbReference type="AlphaFoldDB" id="A0A9P1GDW5"/>
<comment type="caution">
    <text evidence="2">The sequence shown here is derived from an EMBL/GenBank/DDBJ whole genome shotgun (WGS) entry which is preliminary data.</text>
</comment>
<dbReference type="SMART" id="SM00233">
    <property type="entry name" value="PH"/>
    <property type="match status" value="1"/>
</dbReference>
<dbReference type="PROSITE" id="PS50003">
    <property type="entry name" value="PH_DOMAIN"/>
    <property type="match status" value="1"/>
</dbReference>